<dbReference type="EMBL" id="HBIJ01018857">
    <property type="protein sequence ID" value="CAE0371638.1"/>
    <property type="molecule type" value="Transcribed_RNA"/>
</dbReference>
<reference evidence="1" key="1">
    <citation type="submission" date="2021-01" db="EMBL/GenBank/DDBJ databases">
        <authorList>
            <person name="Corre E."/>
            <person name="Pelletier E."/>
            <person name="Niang G."/>
            <person name="Scheremetjew M."/>
            <person name="Finn R."/>
            <person name="Kale V."/>
            <person name="Holt S."/>
            <person name="Cochrane G."/>
            <person name="Meng A."/>
            <person name="Brown T."/>
            <person name="Cohen L."/>
        </authorList>
    </citation>
    <scope>NUCLEOTIDE SEQUENCE</scope>
    <source>
        <strain evidence="1">CCMP1510</strain>
    </source>
</reference>
<proteinExistence type="predicted"/>
<name>A0A7S3NN80_9STRA</name>
<evidence type="ECO:0000313" key="1">
    <source>
        <dbReference type="EMBL" id="CAE0371638.1"/>
    </source>
</evidence>
<protein>
    <submittedName>
        <fullName evidence="1">Uncharacterized protein</fullName>
    </submittedName>
</protein>
<accession>A0A7S3NN80</accession>
<organism evidence="1">
    <name type="scientific">Aureoumbra lagunensis</name>
    <dbReference type="NCBI Taxonomy" id="44058"/>
    <lineage>
        <taxon>Eukaryota</taxon>
        <taxon>Sar</taxon>
        <taxon>Stramenopiles</taxon>
        <taxon>Ochrophyta</taxon>
        <taxon>Pelagophyceae</taxon>
        <taxon>Pelagomonadales</taxon>
        <taxon>Aureoumbra</taxon>
    </lineage>
</organism>
<sequence length="167" mass="18597">MTAGEKDHMLMLAQVPASPSNNNFGKLEKEDGMSVLLDGRDLCNFKSNQTIAEVAQTLARHYEISTGISVHLQDKTTKSWKHTARVCDYGRGQYYVASSKLKESLLGGGSSSTEVKHIPTHVLASLDEFEGTYKYEGCIICYDSDYWKRNTSKHGPEECCPDLFTCC</sequence>
<dbReference type="AlphaFoldDB" id="A0A7S3NN80"/>
<gene>
    <name evidence="1" type="ORF">ALAG00032_LOCUS12420</name>
</gene>